<dbReference type="AlphaFoldDB" id="A0A1Q8BTU6"/>
<organism evidence="3 4">
    <name type="scientific">Actinophytocola xanthii</name>
    <dbReference type="NCBI Taxonomy" id="1912961"/>
    <lineage>
        <taxon>Bacteria</taxon>
        <taxon>Bacillati</taxon>
        <taxon>Actinomycetota</taxon>
        <taxon>Actinomycetes</taxon>
        <taxon>Pseudonocardiales</taxon>
        <taxon>Pseudonocardiaceae</taxon>
    </lineage>
</organism>
<gene>
    <name evidence="3" type="ORF">BU204_37025</name>
</gene>
<dbReference type="PANTHER" id="PTHR43625">
    <property type="entry name" value="AFLATOXIN B1 ALDEHYDE REDUCTASE"/>
    <property type="match status" value="1"/>
</dbReference>
<proteinExistence type="predicted"/>
<comment type="caution">
    <text evidence="3">The sequence shown here is derived from an EMBL/GenBank/DDBJ whole genome shotgun (WGS) entry which is preliminary data.</text>
</comment>
<dbReference type="InterPro" id="IPR036812">
    <property type="entry name" value="NAD(P)_OxRdtase_dom_sf"/>
</dbReference>
<dbReference type="SUPFAM" id="SSF51430">
    <property type="entry name" value="NAD(P)-linked oxidoreductase"/>
    <property type="match status" value="1"/>
</dbReference>
<evidence type="ECO:0000313" key="4">
    <source>
        <dbReference type="Proteomes" id="UP000185596"/>
    </source>
</evidence>
<evidence type="ECO:0000256" key="1">
    <source>
        <dbReference type="ARBA" id="ARBA00023002"/>
    </source>
</evidence>
<dbReference type="EMBL" id="MSIE01000136">
    <property type="protein sequence ID" value="OLF05544.1"/>
    <property type="molecule type" value="Genomic_DNA"/>
</dbReference>
<dbReference type="InterPro" id="IPR050791">
    <property type="entry name" value="Aldo-Keto_reductase"/>
</dbReference>
<dbReference type="Pfam" id="PF00248">
    <property type="entry name" value="Aldo_ket_red"/>
    <property type="match status" value="1"/>
</dbReference>
<dbReference type="CDD" id="cd19088">
    <property type="entry name" value="AKR_AKR13B1"/>
    <property type="match status" value="1"/>
</dbReference>
<feature type="domain" description="NADP-dependent oxidoreductase" evidence="2">
    <location>
        <begin position="24"/>
        <end position="282"/>
    </location>
</feature>
<dbReference type="STRING" id="1912961.BU204_37025"/>
<dbReference type="PRINTS" id="PR00069">
    <property type="entry name" value="ALDKETRDTASE"/>
</dbReference>
<name>A0A1Q8BTU6_9PSEU</name>
<reference evidence="3 4" key="1">
    <citation type="submission" date="2016-12" db="EMBL/GenBank/DDBJ databases">
        <title>The draft genome sequence of Actinophytocola sp. 11-183.</title>
        <authorList>
            <person name="Wang W."/>
            <person name="Yuan L."/>
        </authorList>
    </citation>
    <scope>NUCLEOTIDE SEQUENCE [LARGE SCALE GENOMIC DNA]</scope>
    <source>
        <strain evidence="3 4">11-183</strain>
    </source>
</reference>
<dbReference type="Gene3D" id="3.20.20.100">
    <property type="entry name" value="NADP-dependent oxidoreductase domain"/>
    <property type="match status" value="1"/>
</dbReference>
<dbReference type="Proteomes" id="UP000185596">
    <property type="component" value="Unassembled WGS sequence"/>
</dbReference>
<evidence type="ECO:0000313" key="3">
    <source>
        <dbReference type="EMBL" id="OLF05544.1"/>
    </source>
</evidence>
<sequence>MMTAAPEDEPVLPVGTMSARRLGIGSLPLAGPGAWGSTTSPDRAMCVLMEAVDVGVGHVDTADAWGPHIVETYVANAVHSCPAGVRIATKGGLTRPGPGKAVPCGRPEYLRQCVETSLRRLRVERIDLYYLHRVDLTVPFEAQLEVLAELQADGKIGEIGLCKVGVDQVVRARRVVDIAAVQASYNLAHRANDDVLRYCEDHDIPFVAVGALGGGLLTQRDGVLAAVAASYDATPAQLAIAALLNRSPVITPILSTGLSEHLRELLRAPDLRLTPDDVGQITVAVDEALAARGELASAGSERFLYDLLEPLLIADGRWQVVDAGWGTGTARREWPDGTVDSLFLVASGTTQLTRTYRGKDLIDPIQGIVTDVVHQVLQLPEPCVSAAEGGRAREDAVRRAAGGITNIGDSGSR</sequence>
<keyword evidence="4" id="KW-1185">Reference proteome</keyword>
<dbReference type="GO" id="GO:0005737">
    <property type="term" value="C:cytoplasm"/>
    <property type="evidence" value="ECO:0007669"/>
    <property type="project" value="TreeGrafter"/>
</dbReference>
<protein>
    <recommendedName>
        <fullName evidence="2">NADP-dependent oxidoreductase domain-containing protein</fullName>
    </recommendedName>
</protein>
<dbReference type="InterPro" id="IPR023210">
    <property type="entry name" value="NADP_OxRdtase_dom"/>
</dbReference>
<accession>A0A1Q8BTU6</accession>
<dbReference type="InterPro" id="IPR020471">
    <property type="entry name" value="AKR"/>
</dbReference>
<dbReference type="GO" id="GO:0016491">
    <property type="term" value="F:oxidoreductase activity"/>
    <property type="evidence" value="ECO:0007669"/>
    <property type="project" value="UniProtKB-KW"/>
</dbReference>
<keyword evidence="1" id="KW-0560">Oxidoreductase</keyword>
<evidence type="ECO:0000259" key="2">
    <source>
        <dbReference type="Pfam" id="PF00248"/>
    </source>
</evidence>
<dbReference type="PANTHER" id="PTHR43625:SF40">
    <property type="entry name" value="ALDO-KETO REDUCTASE YAKC [NADP(+)]"/>
    <property type="match status" value="1"/>
</dbReference>